<dbReference type="Gene3D" id="1.10.150.650">
    <property type="match status" value="1"/>
</dbReference>
<dbReference type="GO" id="GO:0004534">
    <property type="term" value="F:5'-3' RNA exonuclease activity"/>
    <property type="evidence" value="ECO:0007669"/>
    <property type="project" value="TreeGrafter"/>
</dbReference>
<proteinExistence type="predicted"/>
<name>A0A3B1D1K3_9ZZZZ</name>
<evidence type="ECO:0000259" key="1">
    <source>
        <dbReference type="SMART" id="SM00481"/>
    </source>
</evidence>
<organism evidence="2">
    <name type="scientific">hydrothermal vent metagenome</name>
    <dbReference type="NCBI Taxonomy" id="652676"/>
    <lineage>
        <taxon>unclassified sequences</taxon>
        <taxon>metagenomes</taxon>
        <taxon>ecological metagenomes</taxon>
    </lineage>
</organism>
<dbReference type="PANTHER" id="PTHR42924:SF3">
    <property type="entry name" value="POLYMERASE_HISTIDINOL PHOSPHATASE N-TERMINAL DOMAIN-CONTAINING PROTEIN"/>
    <property type="match status" value="1"/>
</dbReference>
<dbReference type="InterPro" id="IPR003141">
    <property type="entry name" value="Pol/His_phosphatase_N"/>
</dbReference>
<accession>A0A3B1D1K3</accession>
<reference evidence="2" key="1">
    <citation type="submission" date="2018-06" db="EMBL/GenBank/DDBJ databases">
        <authorList>
            <person name="Zhirakovskaya E."/>
        </authorList>
    </citation>
    <scope>NUCLEOTIDE SEQUENCE</scope>
</reference>
<dbReference type="GO" id="GO:0035312">
    <property type="term" value="F:5'-3' DNA exonuclease activity"/>
    <property type="evidence" value="ECO:0007669"/>
    <property type="project" value="TreeGrafter"/>
</dbReference>
<dbReference type="InterPro" id="IPR052018">
    <property type="entry name" value="PHP_domain"/>
</dbReference>
<feature type="non-terminal residue" evidence="2">
    <location>
        <position position="147"/>
    </location>
</feature>
<feature type="domain" description="Polymerase/histidinol phosphatase N-terminal" evidence="1">
    <location>
        <begin position="1"/>
        <end position="62"/>
    </location>
</feature>
<protein>
    <submittedName>
        <fullName evidence="2">FIG00031715: Predicted metal-dependent phosphoesterases (PHP family)</fullName>
    </submittedName>
</protein>
<dbReference type="InterPro" id="IPR004013">
    <property type="entry name" value="PHP_dom"/>
</dbReference>
<dbReference type="InterPro" id="IPR016195">
    <property type="entry name" value="Pol/histidinol_Pase-like"/>
</dbReference>
<dbReference type="SUPFAM" id="SSF89550">
    <property type="entry name" value="PHP domain-like"/>
    <property type="match status" value="1"/>
</dbReference>
<dbReference type="Pfam" id="PF02811">
    <property type="entry name" value="PHP"/>
    <property type="match status" value="1"/>
</dbReference>
<gene>
    <name evidence="2" type="ORF">MNBD_IGNAVI01-1453</name>
</gene>
<dbReference type="SMART" id="SM00481">
    <property type="entry name" value="POLIIIAc"/>
    <property type="match status" value="1"/>
</dbReference>
<sequence length="147" mass="16712">MHTTYSDGFYSPLALIQKVNERNLDIISITDHDSVNAIEEAITIGNDFGVKVIPGLEISTDIEDKEVHLLGYFIDINHPELKKYLSFFREERYYRATRIVNKLNKIGIEISIDDVMEVAKNSAVGRPHIAMAMLNVGAVTEYYEAFE</sequence>
<dbReference type="PANTHER" id="PTHR42924">
    <property type="entry name" value="EXONUCLEASE"/>
    <property type="match status" value="1"/>
</dbReference>
<dbReference type="Gene3D" id="3.20.20.140">
    <property type="entry name" value="Metal-dependent hydrolases"/>
    <property type="match status" value="1"/>
</dbReference>
<dbReference type="AlphaFoldDB" id="A0A3B1D1K3"/>
<dbReference type="EMBL" id="UOGD01000464">
    <property type="protein sequence ID" value="VAX29878.1"/>
    <property type="molecule type" value="Genomic_DNA"/>
</dbReference>
<evidence type="ECO:0000313" key="2">
    <source>
        <dbReference type="EMBL" id="VAX29878.1"/>
    </source>
</evidence>